<keyword evidence="1" id="KW-0812">Transmembrane</keyword>
<dbReference type="OrthoDB" id="1113942at2"/>
<dbReference type="Proteomes" id="UP000253319">
    <property type="component" value="Unassembled WGS sequence"/>
</dbReference>
<evidence type="ECO:0000313" key="2">
    <source>
        <dbReference type="EMBL" id="RBA29749.1"/>
    </source>
</evidence>
<feature type="transmembrane region" description="Helical" evidence="1">
    <location>
        <begin position="46"/>
        <end position="69"/>
    </location>
</feature>
<accession>A0A365P553</accession>
<keyword evidence="1" id="KW-0472">Membrane</keyword>
<proteinExistence type="predicted"/>
<evidence type="ECO:0000256" key="1">
    <source>
        <dbReference type="SAM" id="Phobius"/>
    </source>
</evidence>
<keyword evidence="3" id="KW-1185">Reference proteome</keyword>
<gene>
    <name evidence="2" type="ORF">DPN68_00520</name>
</gene>
<dbReference type="EMBL" id="QLST01000001">
    <property type="protein sequence ID" value="RBA29749.1"/>
    <property type="molecule type" value="Genomic_DNA"/>
</dbReference>
<dbReference type="RefSeq" id="WP_113987632.1">
    <property type="nucleotide sequence ID" value="NZ_QLST01000001.1"/>
</dbReference>
<comment type="caution">
    <text evidence="2">The sequence shown here is derived from an EMBL/GenBank/DDBJ whole genome shotgun (WGS) entry which is preliminary data.</text>
</comment>
<protein>
    <recommendedName>
        <fullName evidence="4">Outer membrane protein beta-barrel domain-containing protein</fullName>
    </recommendedName>
</protein>
<keyword evidence="1" id="KW-1133">Transmembrane helix</keyword>
<evidence type="ECO:0000313" key="3">
    <source>
        <dbReference type="Proteomes" id="UP000253319"/>
    </source>
</evidence>
<dbReference type="AlphaFoldDB" id="A0A365P553"/>
<name>A0A365P553_9FLAO</name>
<evidence type="ECO:0008006" key="4">
    <source>
        <dbReference type="Google" id="ProtNLM"/>
    </source>
</evidence>
<organism evidence="2 3">
    <name type="scientific">Flavobacterium tibetense</name>
    <dbReference type="NCBI Taxonomy" id="2233533"/>
    <lineage>
        <taxon>Bacteria</taxon>
        <taxon>Pseudomonadati</taxon>
        <taxon>Bacteroidota</taxon>
        <taxon>Flavobacteriia</taxon>
        <taxon>Flavobacteriales</taxon>
        <taxon>Flavobacteriaceae</taxon>
        <taxon>Flavobacterium</taxon>
    </lineage>
</organism>
<reference evidence="2 3" key="1">
    <citation type="submission" date="2018-06" db="EMBL/GenBank/DDBJ databases">
        <title>Flavobacterium tibetense sp. nov., isolated from a wetland YonghuCo on Tibetan Plateau.</title>
        <authorList>
            <person name="Xing P."/>
            <person name="Phurbu D."/>
            <person name="Lu H."/>
        </authorList>
    </citation>
    <scope>NUCLEOTIDE SEQUENCE [LARGE SCALE GENOMIC DNA]</scope>
    <source>
        <strain evidence="2 3">YH5</strain>
    </source>
</reference>
<sequence length="506" mass="57369">MKENKNIERLFQEKFKDFEVLPPEDSWNLIANKLKKDKQKRRIVPFWYQFSGVAASFVLLSYLSFNFLINESEQDNPNDEKNISLEINSLKSNEKTKETNDYEEEVLVFDTKKQSNEKGLVEILETNQKNAIIVSRDDNQKSANRKLNNKKHHVNKATFNKISSSVSNKDNIIVSTSNTNKKHKEAKLGSNKNAIESTFLIDNLSENNISKINNNQNRDSSFTNQVLVFVDETVSQDSIVLVQISEDINPLEKLLKEKELGKNANEKENTSKWAISSQVSPIYFNTVSRGSSLGEQFMENSKSFVNSTSYGVGASYELSNRITLRSGVNSLAFGYDTNEVIYDMSLRNIDNSSSYITTSSSYSNVVLKSKFSSPGLMTDVGNFKEENIGSLRQNISYIEVPMELIYKVLDKKFGISLIGGMSTLFLNDNSVSLVAEGVQIEIGKANNLNELHFSSNFGLGFKYTFWKSFNANFQPMLKYQINPFSENAGNFKPYFIGLYSGISYQF</sequence>